<evidence type="ECO:0000313" key="5">
    <source>
        <dbReference type="Proteomes" id="UP000267400"/>
    </source>
</evidence>
<sequence length="613" mass="66581">MARAGRYRRRAAGAVLLGLVCLLGMVTTASAQAPEERPDVRVVVDVSGSMRSNDPDRLAASAMDLLVSLLPEGVSAGVWTFGETVDNPLPLGEVSEDWRERALSLPPALQDYQQYTDIEAALRQAADAEANGWRHLILMTDGVIDLSPSQGAKPAIDRRSRQRLVEELAPALADQGVAIHAIAFSDEADLALVERLAQRTGGLASVATSPDGLLGAFLDIIERIFPADRLPLEEGRFLVDDGVESLSALIFHEPGEPPLTLVAPDGSRYQAETAPDALRWQVEPRFDLIRIPDPLPGEWRLEGPVGEKSRISVSSPWHLRTAALPATLYRGFAVPVEAWLARSPDAQALPKAPTLTASLRDLDGEVQSSVTLEGDDQGRFRGRLPAPALTGNARLVIRAEGEGFARQRSQAVNVLPAIGVAHDPAAGRVVLAAEHPRLNRDNTEIRGDLRGERLEAEAVGESRWHLALPPLDEGLSQPLLLTATLTLDGETRELRLPRLILNPDARVGLGRADMAGPTLAAERFGAADEGAVPARPEPTIADRFVEAVNAAPARLRDWWQAGRPGLERLAARFRQDPRLWVGLVLALLLLLGLILWRRLRRRTGPHSREEPYV</sequence>
<evidence type="ECO:0000259" key="3">
    <source>
        <dbReference type="PROSITE" id="PS50234"/>
    </source>
</evidence>
<evidence type="ECO:0000256" key="1">
    <source>
        <dbReference type="SAM" id="Phobius"/>
    </source>
</evidence>
<accession>A0A431V4N0</accession>
<keyword evidence="5" id="KW-1185">Reference proteome</keyword>
<feature type="transmembrane region" description="Helical" evidence="1">
    <location>
        <begin position="579"/>
        <end position="596"/>
    </location>
</feature>
<feature type="signal peptide" evidence="2">
    <location>
        <begin position="1"/>
        <end position="31"/>
    </location>
</feature>
<keyword evidence="1" id="KW-0812">Transmembrane</keyword>
<name>A0A431V4N0_9GAMM</name>
<keyword evidence="1" id="KW-1133">Transmembrane helix</keyword>
<dbReference type="RefSeq" id="WP_126482250.1">
    <property type="nucleotide sequence ID" value="NZ_RXNS01000005.1"/>
</dbReference>
<dbReference type="SMART" id="SM00327">
    <property type="entry name" value="VWA"/>
    <property type="match status" value="1"/>
</dbReference>
<proteinExistence type="predicted"/>
<dbReference type="EMBL" id="RXNS01000005">
    <property type="protein sequence ID" value="RTR05227.1"/>
    <property type="molecule type" value="Genomic_DNA"/>
</dbReference>
<organism evidence="4 5">
    <name type="scientific">Halomonas nitroreducens</name>
    <dbReference type="NCBI Taxonomy" id="447425"/>
    <lineage>
        <taxon>Bacteria</taxon>
        <taxon>Pseudomonadati</taxon>
        <taxon>Pseudomonadota</taxon>
        <taxon>Gammaproteobacteria</taxon>
        <taxon>Oceanospirillales</taxon>
        <taxon>Halomonadaceae</taxon>
        <taxon>Halomonas</taxon>
    </lineage>
</organism>
<dbReference type="CDD" id="cd00198">
    <property type="entry name" value="vWFA"/>
    <property type="match status" value="1"/>
</dbReference>
<dbReference type="Proteomes" id="UP000267400">
    <property type="component" value="Unassembled WGS sequence"/>
</dbReference>
<gene>
    <name evidence="4" type="ORF">EKG36_06475</name>
</gene>
<dbReference type="OrthoDB" id="798937at2"/>
<reference evidence="4 5" key="1">
    <citation type="submission" date="2018-12" db="EMBL/GenBank/DDBJ databases">
        <authorList>
            <person name="Yu L."/>
        </authorList>
    </citation>
    <scope>NUCLEOTIDE SEQUENCE [LARGE SCALE GENOMIC DNA]</scope>
    <source>
        <strain evidence="4 5">11S</strain>
    </source>
</reference>
<feature type="domain" description="VWFA" evidence="3">
    <location>
        <begin position="39"/>
        <end position="224"/>
    </location>
</feature>
<feature type="chain" id="PRO_5019531379" evidence="2">
    <location>
        <begin position="32"/>
        <end position="613"/>
    </location>
</feature>
<dbReference type="InterPro" id="IPR002035">
    <property type="entry name" value="VWF_A"/>
</dbReference>
<evidence type="ECO:0000313" key="4">
    <source>
        <dbReference type="EMBL" id="RTR05227.1"/>
    </source>
</evidence>
<keyword evidence="2" id="KW-0732">Signal</keyword>
<dbReference type="AlphaFoldDB" id="A0A431V4N0"/>
<keyword evidence="1" id="KW-0472">Membrane</keyword>
<protein>
    <submittedName>
        <fullName evidence="4">VWA domain-containing protein</fullName>
    </submittedName>
</protein>
<dbReference type="Pfam" id="PF13768">
    <property type="entry name" value="VWA_3"/>
    <property type="match status" value="1"/>
</dbReference>
<dbReference type="SUPFAM" id="SSF53300">
    <property type="entry name" value="vWA-like"/>
    <property type="match status" value="1"/>
</dbReference>
<dbReference type="Gene3D" id="3.40.50.410">
    <property type="entry name" value="von Willebrand factor, type A domain"/>
    <property type="match status" value="1"/>
</dbReference>
<evidence type="ECO:0000256" key="2">
    <source>
        <dbReference type="SAM" id="SignalP"/>
    </source>
</evidence>
<comment type="caution">
    <text evidence="4">The sequence shown here is derived from an EMBL/GenBank/DDBJ whole genome shotgun (WGS) entry which is preliminary data.</text>
</comment>
<dbReference type="PROSITE" id="PS50234">
    <property type="entry name" value="VWFA"/>
    <property type="match status" value="1"/>
</dbReference>
<dbReference type="InterPro" id="IPR036465">
    <property type="entry name" value="vWFA_dom_sf"/>
</dbReference>